<evidence type="ECO:0000256" key="3">
    <source>
        <dbReference type="ARBA" id="ARBA00022448"/>
    </source>
</evidence>
<dbReference type="PANTHER" id="PTHR48086:SF7">
    <property type="entry name" value="SODIUM-SOLUTE SYMPORTER-RELATED"/>
    <property type="match status" value="1"/>
</dbReference>
<evidence type="ECO:0000313" key="11">
    <source>
        <dbReference type="EMBL" id="GMA40962.1"/>
    </source>
</evidence>
<feature type="transmembrane region" description="Helical" evidence="10">
    <location>
        <begin position="372"/>
        <end position="390"/>
    </location>
</feature>
<dbReference type="InterPro" id="IPR001734">
    <property type="entry name" value="Na/solute_symporter"/>
</dbReference>
<feature type="transmembrane region" description="Helical" evidence="10">
    <location>
        <begin position="264"/>
        <end position="286"/>
    </location>
</feature>
<feature type="transmembrane region" description="Helical" evidence="10">
    <location>
        <begin position="72"/>
        <end position="91"/>
    </location>
</feature>
<feature type="transmembrane region" description="Helical" evidence="10">
    <location>
        <begin position="464"/>
        <end position="482"/>
    </location>
</feature>
<feature type="transmembrane region" description="Helical" evidence="10">
    <location>
        <begin position="428"/>
        <end position="449"/>
    </location>
</feature>
<evidence type="ECO:0000256" key="7">
    <source>
        <dbReference type="ARBA" id="ARBA00023136"/>
    </source>
</evidence>
<comment type="similarity">
    <text evidence="2 8">Belongs to the sodium:solute symporter (SSF) (TC 2.A.21) family.</text>
</comment>
<keyword evidence="3" id="KW-0813">Transport</keyword>
<dbReference type="Proteomes" id="UP001157126">
    <property type="component" value="Unassembled WGS sequence"/>
</dbReference>
<accession>A0ABQ6ISR6</accession>
<dbReference type="InterPro" id="IPR050277">
    <property type="entry name" value="Sodium:Solute_Symporter"/>
</dbReference>
<evidence type="ECO:0000256" key="5">
    <source>
        <dbReference type="ARBA" id="ARBA00022692"/>
    </source>
</evidence>
<feature type="transmembrane region" description="Helical" evidence="10">
    <location>
        <begin position="306"/>
        <end position="335"/>
    </location>
</feature>
<dbReference type="PROSITE" id="PS00457">
    <property type="entry name" value="NA_SOLUT_SYMP_2"/>
    <property type="match status" value="1"/>
</dbReference>
<comment type="caution">
    <text evidence="11">The sequence shown here is derived from an EMBL/GenBank/DDBJ whole genome shotgun (WGS) entry which is preliminary data.</text>
</comment>
<dbReference type="PROSITE" id="PS50283">
    <property type="entry name" value="NA_SOLUT_SYMP_3"/>
    <property type="match status" value="1"/>
</dbReference>
<dbReference type="InterPro" id="IPR038377">
    <property type="entry name" value="Na/Glc_symporter_sf"/>
</dbReference>
<dbReference type="Pfam" id="PF00474">
    <property type="entry name" value="SSF"/>
    <property type="match status" value="1"/>
</dbReference>
<evidence type="ECO:0000256" key="2">
    <source>
        <dbReference type="ARBA" id="ARBA00006434"/>
    </source>
</evidence>
<feature type="transmembrane region" description="Helical" evidence="10">
    <location>
        <begin position="6"/>
        <end position="22"/>
    </location>
</feature>
<evidence type="ECO:0000256" key="1">
    <source>
        <dbReference type="ARBA" id="ARBA00004141"/>
    </source>
</evidence>
<proteinExistence type="inferred from homology"/>
<feature type="transmembrane region" description="Helical" evidence="10">
    <location>
        <begin position="396"/>
        <end position="421"/>
    </location>
</feature>
<evidence type="ECO:0000256" key="10">
    <source>
        <dbReference type="SAM" id="Phobius"/>
    </source>
</evidence>
<reference evidence="12" key="1">
    <citation type="journal article" date="2019" name="Int. J. Syst. Evol. Microbiol.">
        <title>The Global Catalogue of Microorganisms (GCM) 10K type strain sequencing project: providing services to taxonomists for standard genome sequencing and annotation.</title>
        <authorList>
            <consortium name="The Broad Institute Genomics Platform"/>
            <consortium name="The Broad Institute Genome Sequencing Center for Infectious Disease"/>
            <person name="Wu L."/>
            <person name="Ma J."/>
        </authorList>
    </citation>
    <scope>NUCLEOTIDE SEQUENCE [LARGE SCALE GENOMIC DNA]</scope>
    <source>
        <strain evidence="12">NBRC 113072</strain>
    </source>
</reference>
<feature type="transmembrane region" description="Helical" evidence="10">
    <location>
        <begin position="153"/>
        <end position="175"/>
    </location>
</feature>
<keyword evidence="7 10" id="KW-0472">Membrane</keyword>
<gene>
    <name evidence="11" type="ORF">GCM10025883_30070</name>
</gene>
<evidence type="ECO:0000256" key="9">
    <source>
        <dbReference type="SAM" id="MobiDB-lite"/>
    </source>
</evidence>
<evidence type="ECO:0000256" key="4">
    <source>
        <dbReference type="ARBA" id="ARBA00022475"/>
    </source>
</evidence>
<organism evidence="11 12">
    <name type="scientific">Mobilicoccus caccae</name>
    <dbReference type="NCBI Taxonomy" id="1859295"/>
    <lineage>
        <taxon>Bacteria</taxon>
        <taxon>Bacillati</taxon>
        <taxon>Actinomycetota</taxon>
        <taxon>Actinomycetes</taxon>
        <taxon>Micrococcales</taxon>
        <taxon>Dermatophilaceae</taxon>
        <taxon>Mobilicoccus</taxon>
    </lineage>
</organism>
<dbReference type="EMBL" id="BSUO01000001">
    <property type="protein sequence ID" value="GMA40962.1"/>
    <property type="molecule type" value="Genomic_DNA"/>
</dbReference>
<evidence type="ECO:0000256" key="6">
    <source>
        <dbReference type="ARBA" id="ARBA00022989"/>
    </source>
</evidence>
<sequence>MDLNLAIVVFYLVTMLAFGFWGRSRTRTSSDYLVAGRRLGGFFYTGTMAAVVLGGASTVGGVGLGYQMGLSGMWLVVAIGVGVLLLSLLFAGRLQRLRIHTVSEMLELRYGHRATDASSIVMLAYTIFLSVTSSGAYATVLHVLLGWERWACILLGGVVVLVYSVVGGMWSITLADQVQFFIKTIGIFFLMLPLMLVAAGGWSGLAERLDAGYFDLVGNADHGADTQTIITWFVIYMFGILIGQDIWQRVFTARTPGVAKWGGTVAGVYVIAYGAAGAIIGMAARATMGDAISARDDVYAEVANTVLPVGVGGFVLAAAVAAMMSTASGALIAAATVARNDVVPMLTGSGRATSDDESDPHSEQHVRENRSWVLGLGALIIAISAWMSSLEGGSSIVVAWLTVAYDILVGGLLVAILGGLVWRRGNGLGAGASMIVGTVVTLATMAFQARQLGSVLDGILSNEPIYYGLLSSLVVYVAVSLLTKPVEVEVRQEWERRVAGARPDLPGLRKHFQHDLPEQPDQADQAVSDEARRRS</sequence>
<dbReference type="PANTHER" id="PTHR48086">
    <property type="entry name" value="SODIUM/PROLINE SYMPORTER-RELATED"/>
    <property type="match status" value="1"/>
</dbReference>
<protein>
    <submittedName>
        <fullName evidence="11">Sodium:solute symporter</fullName>
    </submittedName>
</protein>
<dbReference type="CDD" id="cd11479">
    <property type="entry name" value="SLC5sbd_u3"/>
    <property type="match status" value="1"/>
</dbReference>
<keyword evidence="12" id="KW-1185">Reference proteome</keyword>
<feature type="transmembrane region" description="Helical" evidence="10">
    <location>
        <begin position="122"/>
        <end position="147"/>
    </location>
</feature>
<keyword evidence="5 10" id="KW-0812">Transmembrane</keyword>
<feature type="region of interest" description="Disordered" evidence="9">
    <location>
        <begin position="504"/>
        <end position="535"/>
    </location>
</feature>
<comment type="subcellular location">
    <subcellularLocation>
        <location evidence="1">Membrane</location>
        <topology evidence="1">Multi-pass membrane protein</topology>
    </subcellularLocation>
</comment>
<feature type="transmembrane region" description="Helical" evidence="10">
    <location>
        <begin position="226"/>
        <end position="243"/>
    </location>
</feature>
<feature type="transmembrane region" description="Helical" evidence="10">
    <location>
        <begin position="187"/>
        <end position="206"/>
    </location>
</feature>
<evidence type="ECO:0000313" key="12">
    <source>
        <dbReference type="Proteomes" id="UP001157126"/>
    </source>
</evidence>
<name>A0ABQ6ISR6_9MICO</name>
<feature type="transmembrane region" description="Helical" evidence="10">
    <location>
        <begin position="42"/>
        <end position="66"/>
    </location>
</feature>
<keyword evidence="6 10" id="KW-1133">Transmembrane helix</keyword>
<keyword evidence="4" id="KW-1003">Cell membrane</keyword>
<evidence type="ECO:0000256" key="8">
    <source>
        <dbReference type="RuleBase" id="RU362091"/>
    </source>
</evidence>
<dbReference type="InterPro" id="IPR018212">
    <property type="entry name" value="Na/solute_symporter_CS"/>
</dbReference>
<dbReference type="Gene3D" id="1.20.1730.10">
    <property type="entry name" value="Sodium/glucose cotransporter"/>
    <property type="match status" value="1"/>
</dbReference>